<keyword evidence="3" id="KW-0808">Transferase</keyword>
<dbReference type="GO" id="GO:0016779">
    <property type="term" value="F:nucleotidyltransferase activity"/>
    <property type="evidence" value="ECO:0007669"/>
    <property type="project" value="UniProtKB-ARBA"/>
</dbReference>
<dbReference type="Gene3D" id="3.90.550.10">
    <property type="entry name" value="Spore Coat Polysaccharide Biosynthesis Protein SpsA, Chain A"/>
    <property type="match status" value="1"/>
</dbReference>
<dbReference type="Pfam" id="PF12804">
    <property type="entry name" value="NTP_transf_3"/>
    <property type="match status" value="1"/>
</dbReference>
<dbReference type="InterPro" id="IPR025877">
    <property type="entry name" value="MobA-like_NTP_Trfase"/>
</dbReference>
<comment type="caution">
    <text evidence="3">The sequence shown here is derived from an EMBL/GenBank/DDBJ whole genome shotgun (WGS) entry which is preliminary data.</text>
</comment>
<protein>
    <submittedName>
        <fullName evidence="3">Nucleotidyltransferase family protein</fullName>
    </submittedName>
</protein>
<dbReference type="RefSeq" id="WP_104320460.1">
    <property type="nucleotide sequence ID" value="NZ_PSSX01000001.1"/>
</dbReference>
<dbReference type="AlphaFoldDB" id="A0A2S5ZGB1"/>
<dbReference type="EMBL" id="PSSX01000001">
    <property type="protein sequence ID" value="PPI86222.1"/>
    <property type="molecule type" value="Genomic_DNA"/>
</dbReference>
<dbReference type="SUPFAM" id="SSF53448">
    <property type="entry name" value="Nucleotide-diphospho-sugar transferases"/>
    <property type="match status" value="1"/>
</dbReference>
<dbReference type="PANTHER" id="PTHR43777:SF1">
    <property type="entry name" value="MOLYBDENUM COFACTOR CYTIDYLYLTRANSFERASE"/>
    <property type="match status" value="1"/>
</dbReference>
<organism evidence="3 4">
    <name type="scientific">Marinobacter maroccanus</name>
    <dbReference type="NCBI Taxonomy" id="2055143"/>
    <lineage>
        <taxon>Bacteria</taxon>
        <taxon>Pseudomonadati</taxon>
        <taxon>Pseudomonadota</taxon>
        <taxon>Gammaproteobacteria</taxon>
        <taxon>Pseudomonadales</taxon>
        <taxon>Marinobacteraceae</taxon>
        <taxon>Marinobacter</taxon>
    </lineage>
</organism>
<dbReference type="InterPro" id="IPR029044">
    <property type="entry name" value="Nucleotide-diphossugar_trans"/>
</dbReference>
<reference evidence="3 4" key="1">
    <citation type="submission" date="2018-01" db="EMBL/GenBank/DDBJ databases">
        <title>Complete genome sequences of the type strains of Marinobacter flavimaris and Marinobacter maroccanus.</title>
        <authorList>
            <person name="Palau M."/>
            <person name="Boujida N."/>
            <person name="Manresa A."/>
            <person name="Minana-Galbis D."/>
        </authorList>
    </citation>
    <scope>NUCLEOTIDE SEQUENCE [LARGE SCALE GENOMIC DNA]</scope>
    <source>
        <strain evidence="3 4">N4</strain>
    </source>
</reference>
<dbReference type="PANTHER" id="PTHR43777">
    <property type="entry name" value="MOLYBDENUM COFACTOR CYTIDYLYLTRANSFERASE"/>
    <property type="match status" value="1"/>
</dbReference>
<dbReference type="OrthoDB" id="285216at2"/>
<evidence type="ECO:0000313" key="4">
    <source>
        <dbReference type="Proteomes" id="UP000239917"/>
    </source>
</evidence>
<feature type="domain" description="MobA-like NTP transferase" evidence="2">
    <location>
        <begin position="54"/>
        <end position="221"/>
    </location>
</feature>
<sequence>MVHQISRRVWLIDGRILAKITEYSSLAAGQRSISFWIELIILNFDKRNDQQFPVLILAAGASSRLGRPKALLPLMPGNRAETDSRNHTLLDAAIGQGRVLSPDVRVVCGAWYPLIRFRCRRQPSSWLRAPDWHEGMSASLSAGLRSLGPAVKGVFVLVADQPLLDLDALAAFGKAARCVPEQPIAADYGGRPGVPAYLPRWLWPLVLDLEGDRGAGRLLAEVRATRVDIPGVHDDVDTPADWHRIRAQLSRTGPRARQSRR</sequence>
<keyword evidence="4" id="KW-1185">Reference proteome</keyword>
<keyword evidence="1" id="KW-0460">Magnesium</keyword>
<dbReference type="Proteomes" id="UP000239917">
    <property type="component" value="Unassembled WGS sequence"/>
</dbReference>
<evidence type="ECO:0000256" key="1">
    <source>
        <dbReference type="ARBA" id="ARBA00022842"/>
    </source>
</evidence>
<evidence type="ECO:0000313" key="3">
    <source>
        <dbReference type="EMBL" id="PPI86222.1"/>
    </source>
</evidence>
<gene>
    <name evidence="3" type="ORF">KEHDKFFH_02570</name>
</gene>
<proteinExistence type="predicted"/>
<evidence type="ECO:0000259" key="2">
    <source>
        <dbReference type="Pfam" id="PF12804"/>
    </source>
</evidence>
<name>A0A2S5ZGB1_9GAMM</name>
<dbReference type="CDD" id="cd04182">
    <property type="entry name" value="GT_2_like_f"/>
    <property type="match status" value="1"/>
</dbReference>
<accession>A0A2S5ZGB1</accession>